<dbReference type="Proteomes" id="UP001265700">
    <property type="component" value="Unassembled WGS sequence"/>
</dbReference>
<comment type="caution">
    <text evidence="2">The sequence shown here is derived from an EMBL/GenBank/DDBJ whole genome shotgun (WGS) entry which is preliminary data.</text>
</comment>
<dbReference type="SMART" id="SM00065">
    <property type="entry name" value="GAF"/>
    <property type="match status" value="1"/>
</dbReference>
<dbReference type="InterPro" id="IPR029016">
    <property type="entry name" value="GAF-like_dom_sf"/>
</dbReference>
<keyword evidence="3" id="KW-1185">Reference proteome</keyword>
<organism evidence="2 3">
    <name type="scientific">Hydrogenophaga palleronii</name>
    <dbReference type="NCBI Taxonomy" id="65655"/>
    <lineage>
        <taxon>Bacteria</taxon>
        <taxon>Pseudomonadati</taxon>
        <taxon>Pseudomonadota</taxon>
        <taxon>Betaproteobacteria</taxon>
        <taxon>Burkholderiales</taxon>
        <taxon>Comamonadaceae</taxon>
        <taxon>Hydrogenophaga</taxon>
    </lineage>
</organism>
<name>A0ABU1WJZ1_9BURK</name>
<reference evidence="2 3" key="1">
    <citation type="submission" date="2023-07" db="EMBL/GenBank/DDBJ databases">
        <title>Sorghum-associated microbial communities from plants grown in Nebraska, USA.</title>
        <authorList>
            <person name="Schachtman D."/>
        </authorList>
    </citation>
    <scope>NUCLEOTIDE SEQUENCE [LARGE SCALE GENOMIC DNA]</scope>
    <source>
        <strain evidence="2 3">4249</strain>
    </source>
</reference>
<dbReference type="InterPro" id="IPR003018">
    <property type="entry name" value="GAF"/>
</dbReference>
<dbReference type="EMBL" id="JAVDWU010000003">
    <property type="protein sequence ID" value="MDR7149592.1"/>
    <property type="molecule type" value="Genomic_DNA"/>
</dbReference>
<evidence type="ECO:0000259" key="1">
    <source>
        <dbReference type="SMART" id="SM00065"/>
    </source>
</evidence>
<evidence type="ECO:0000313" key="2">
    <source>
        <dbReference type="EMBL" id="MDR7149592.1"/>
    </source>
</evidence>
<sequence length="166" mass="18670">MLAAPLPRNEAKRLEALRSLLILDTAPEERFDRISAFAAKEFDVPIALVSLVDQDRQWFKSNFGLDVCETKRDVSFCGHAINKSEPLVVPDALRDPRFADNPLVIGRPFIRFYAGAGLRLPYGQVVGTLCIMDRRPRDFDKLDAAILGGLRDLVVDELFRREEAAV</sequence>
<dbReference type="SUPFAM" id="SSF55781">
    <property type="entry name" value="GAF domain-like"/>
    <property type="match status" value="1"/>
</dbReference>
<proteinExistence type="predicted"/>
<dbReference type="Gene3D" id="3.30.450.40">
    <property type="match status" value="1"/>
</dbReference>
<gene>
    <name evidence="2" type="ORF">J2W49_001547</name>
</gene>
<accession>A0ABU1WJZ1</accession>
<protein>
    <submittedName>
        <fullName evidence="2">GAF domain-containing protein</fullName>
    </submittedName>
</protein>
<feature type="domain" description="GAF" evidence="1">
    <location>
        <begin position="26"/>
        <end position="163"/>
    </location>
</feature>
<dbReference type="PANTHER" id="PTHR43102">
    <property type="entry name" value="SLR1143 PROTEIN"/>
    <property type="match status" value="1"/>
</dbReference>
<dbReference type="RefSeq" id="WP_310313905.1">
    <property type="nucleotide sequence ID" value="NZ_JAVDWU010000003.1"/>
</dbReference>
<evidence type="ECO:0000313" key="3">
    <source>
        <dbReference type="Proteomes" id="UP001265700"/>
    </source>
</evidence>
<dbReference type="PANTHER" id="PTHR43102:SF2">
    <property type="entry name" value="GAF DOMAIN-CONTAINING PROTEIN"/>
    <property type="match status" value="1"/>
</dbReference>
<dbReference type="Pfam" id="PF01590">
    <property type="entry name" value="GAF"/>
    <property type="match status" value="1"/>
</dbReference>